<evidence type="ECO:0000256" key="3">
    <source>
        <dbReference type="ARBA" id="ARBA00022763"/>
    </source>
</evidence>
<dbReference type="PANTHER" id="PTHR46239:SF1">
    <property type="entry name" value="DNA REPAIR PROTEIN RAD51 HOMOLOG 3"/>
    <property type="match status" value="1"/>
</dbReference>
<protein>
    <recommendedName>
        <fullName evidence="10">RecA family profile 1 domain-containing protein</fullName>
    </recommendedName>
</protein>
<dbReference type="CDD" id="cd01393">
    <property type="entry name" value="RecA-like"/>
    <property type="match status" value="1"/>
</dbReference>
<feature type="compositionally biased region" description="Pro residues" evidence="7">
    <location>
        <begin position="415"/>
        <end position="424"/>
    </location>
</feature>
<dbReference type="PANTHER" id="PTHR46239">
    <property type="entry name" value="DNA REPAIR PROTEIN RAD51 HOMOLOG 3 RAD51C"/>
    <property type="match status" value="1"/>
</dbReference>
<dbReference type="EMBL" id="KV878237">
    <property type="protein sequence ID" value="OJZ90309.1"/>
    <property type="molecule type" value="Genomic_DNA"/>
</dbReference>
<dbReference type="InterPro" id="IPR052093">
    <property type="entry name" value="HR_Repair_Mediator"/>
</dbReference>
<keyword evidence="2" id="KW-0547">Nucleotide-binding</keyword>
<proteinExistence type="predicted"/>
<keyword evidence="6" id="KW-0539">Nucleus</keyword>
<organism evidence="8 9">
    <name type="scientific">Aspergillus luchuensis (strain CBS 106.47)</name>
    <dbReference type="NCBI Taxonomy" id="1137211"/>
    <lineage>
        <taxon>Eukaryota</taxon>
        <taxon>Fungi</taxon>
        <taxon>Dikarya</taxon>
        <taxon>Ascomycota</taxon>
        <taxon>Pezizomycotina</taxon>
        <taxon>Eurotiomycetes</taxon>
        <taxon>Eurotiomycetidae</taxon>
        <taxon>Eurotiales</taxon>
        <taxon>Aspergillaceae</taxon>
        <taxon>Aspergillus</taxon>
        <taxon>Aspergillus subgen. Circumdati</taxon>
    </lineage>
</organism>
<dbReference type="Gene3D" id="3.40.50.300">
    <property type="entry name" value="P-loop containing nucleotide triphosphate hydrolases"/>
    <property type="match status" value="1"/>
</dbReference>
<keyword evidence="5" id="KW-0234">DNA repair</keyword>
<dbReference type="GO" id="GO:0033065">
    <property type="term" value="C:Rad51C-XRCC3 complex"/>
    <property type="evidence" value="ECO:0007669"/>
    <property type="project" value="TreeGrafter"/>
</dbReference>
<evidence type="ECO:0000313" key="9">
    <source>
        <dbReference type="Proteomes" id="UP000184063"/>
    </source>
</evidence>
<dbReference type="GO" id="GO:0005657">
    <property type="term" value="C:replication fork"/>
    <property type="evidence" value="ECO:0007669"/>
    <property type="project" value="TreeGrafter"/>
</dbReference>
<dbReference type="VEuPathDB" id="FungiDB:ASPFODRAFT_124527"/>
<evidence type="ECO:0000313" key="8">
    <source>
        <dbReference type="EMBL" id="OJZ90309.1"/>
    </source>
</evidence>
<dbReference type="GO" id="GO:0000400">
    <property type="term" value="F:four-way junction DNA binding"/>
    <property type="evidence" value="ECO:0007669"/>
    <property type="project" value="TreeGrafter"/>
</dbReference>
<dbReference type="OrthoDB" id="5957327at2759"/>
<reference evidence="9" key="1">
    <citation type="journal article" date="2017" name="Genome Biol.">
        <title>Comparative genomics reveals high biological diversity and specific adaptations in the industrially and medically important fungal genus Aspergillus.</title>
        <authorList>
            <person name="de Vries R.P."/>
            <person name="Riley R."/>
            <person name="Wiebenga A."/>
            <person name="Aguilar-Osorio G."/>
            <person name="Amillis S."/>
            <person name="Uchima C.A."/>
            <person name="Anderluh G."/>
            <person name="Asadollahi M."/>
            <person name="Askin M."/>
            <person name="Barry K."/>
            <person name="Battaglia E."/>
            <person name="Bayram O."/>
            <person name="Benocci T."/>
            <person name="Braus-Stromeyer S.A."/>
            <person name="Caldana C."/>
            <person name="Canovas D."/>
            <person name="Cerqueira G.C."/>
            <person name="Chen F."/>
            <person name="Chen W."/>
            <person name="Choi C."/>
            <person name="Clum A."/>
            <person name="Dos Santos R.A."/>
            <person name="Damasio A.R."/>
            <person name="Diallinas G."/>
            <person name="Emri T."/>
            <person name="Fekete E."/>
            <person name="Flipphi M."/>
            <person name="Freyberg S."/>
            <person name="Gallo A."/>
            <person name="Gournas C."/>
            <person name="Habgood R."/>
            <person name="Hainaut M."/>
            <person name="Harispe M.L."/>
            <person name="Henrissat B."/>
            <person name="Hilden K.S."/>
            <person name="Hope R."/>
            <person name="Hossain A."/>
            <person name="Karabika E."/>
            <person name="Karaffa L."/>
            <person name="Karanyi Z."/>
            <person name="Krasevec N."/>
            <person name="Kuo A."/>
            <person name="Kusch H."/>
            <person name="LaButti K."/>
            <person name="Lagendijk E.L."/>
            <person name="Lapidus A."/>
            <person name="Levasseur A."/>
            <person name="Lindquist E."/>
            <person name="Lipzen A."/>
            <person name="Logrieco A.F."/>
            <person name="MacCabe A."/>
            <person name="Maekelae M.R."/>
            <person name="Malavazi I."/>
            <person name="Melin P."/>
            <person name="Meyer V."/>
            <person name="Mielnichuk N."/>
            <person name="Miskei M."/>
            <person name="Molnar A.P."/>
            <person name="Mule G."/>
            <person name="Ngan C.Y."/>
            <person name="Orejas M."/>
            <person name="Orosz E."/>
            <person name="Ouedraogo J.P."/>
            <person name="Overkamp K.M."/>
            <person name="Park H.-S."/>
            <person name="Perrone G."/>
            <person name="Piumi F."/>
            <person name="Punt P.J."/>
            <person name="Ram A.F."/>
            <person name="Ramon A."/>
            <person name="Rauscher S."/>
            <person name="Record E."/>
            <person name="Riano-Pachon D.M."/>
            <person name="Robert V."/>
            <person name="Roehrig J."/>
            <person name="Ruller R."/>
            <person name="Salamov A."/>
            <person name="Salih N.S."/>
            <person name="Samson R.A."/>
            <person name="Sandor E."/>
            <person name="Sanguinetti M."/>
            <person name="Schuetze T."/>
            <person name="Sepcic K."/>
            <person name="Shelest E."/>
            <person name="Sherlock G."/>
            <person name="Sophianopoulou V."/>
            <person name="Squina F.M."/>
            <person name="Sun H."/>
            <person name="Susca A."/>
            <person name="Todd R.B."/>
            <person name="Tsang A."/>
            <person name="Unkles S.E."/>
            <person name="van de Wiele N."/>
            <person name="van Rossen-Uffink D."/>
            <person name="Oliveira J.V."/>
            <person name="Vesth T.C."/>
            <person name="Visser J."/>
            <person name="Yu J.-H."/>
            <person name="Zhou M."/>
            <person name="Andersen M.R."/>
            <person name="Archer D.B."/>
            <person name="Baker S.E."/>
            <person name="Benoit I."/>
            <person name="Brakhage A.A."/>
            <person name="Braus G.H."/>
            <person name="Fischer R."/>
            <person name="Frisvad J.C."/>
            <person name="Goldman G.H."/>
            <person name="Houbraken J."/>
            <person name="Oakley B."/>
            <person name="Pocsi I."/>
            <person name="Scazzocchio C."/>
            <person name="Seiboth B."/>
            <person name="vanKuyk P.A."/>
            <person name="Wortman J."/>
            <person name="Dyer P.S."/>
            <person name="Grigoriev I.V."/>
        </authorList>
    </citation>
    <scope>NUCLEOTIDE SEQUENCE [LARGE SCALE GENOMIC DNA]</scope>
    <source>
        <strain evidence="9">CBS 106.47</strain>
    </source>
</reference>
<dbReference type="GO" id="GO:0008821">
    <property type="term" value="F:crossover junction DNA endonuclease activity"/>
    <property type="evidence" value="ECO:0007669"/>
    <property type="project" value="TreeGrafter"/>
</dbReference>
<feature type="compositionally biased region" description="Acidic residues" evidence="7">
    <location>
        <begin position="376"/>
        <end position="413"/>
    </location>
</feature>
<sequence>MNHLDLPPLSTQDPHRVISFPASQSLHASTAFPDAAASGRKAIPTGLVALDEAISISAPVISTTSNERICEFTEGKGEQLKGLPVGHVTEVFGPPGAGKTMLGLNAAAGALGRGEGVVWIGRFDLLLVFSSGVFVIGVNGLFFGVIEDTASPLPRPRLRKLLELQSPASPSSPRSLTENLTYIRAPTLPHLLSLFHHPPASFPPPNTTLLVIDSVSAPFTPYFPNPSDINQPQQAQRDVQKWLTTRKWNVISDLAAQLVKVASRANLAILVINQTHTRIRGQVRATLSPILSGRGWESCVRARIGVYGDFGYGGDGGWVRVAEVMKRDGRLVTVRDKTTVVPFRVANDGLYAVEMGLEGHEEDGVAVQVREKQAQDEDAVEPEEPLEEEPVEEEEPELEDYQAQDDSAQEELAPDPAPEEPVPGEPASEETAQEESAQKQPALEEPVFEALVHEEPVHEGHTQEEHLEKIQTQEIQAQKEQAQDVHSDSAPDTASQRKRKAEEIADSQDEEDSEGVFE</sequence>
<dbReference type="GO" id="GO:0005524">
    <property type="term" value="F:ATP binding"/>
    <property type="evidence" value="ECO:0007669"/>
    <property type="project" value="UniProtKB-KW"/>
</dbReference>
<dbReference type="GO" id="GO:0000707">
    <property type="term" value="P:meiotic DNA recombinase assembly"/>
    <property type="evidence" value="ECO:0007669"/>
    <property type="project" value="TreeGrafter"/>
</dbReference>
<name>A0A1M3TU16_ASPLC</name>
<dbReference type="GO" id="GO:0033063">
    <property type="term" value="C:Rad51B-Rad51C-Rad51D-XRCC2 complex"/>
    <property type="evidence" value="ECO:0007669"/>
    <property type="project" value="TreeGrafter"/>
</dbReference>
<feature type="compositionally biased region" description="Acidic residues" evidence="7">
    <location>
        <begin position="504"/>
        <end position="518"/>
    </location>
</feature>
<dbReference type="InterPro" id="IPR027417">
    <property type="entry name" value="P-loop_NTPase"/>
</dbReference>
<evidence type="ECO:0000256" key="6">
    <source>
        <dbReference type="ARBA" id="ARBA00023242"/>
    </source>
</evidence>
<dbReference type="AlphaFoldDB" id="A0A1M3TU16"/>
<keyword evidence="3" id="KW-0227">DNA damage</keyword>
<keyword evidence="4" id="KW-0067">ATP-binding</keyword>
<evidence type="ECO:0000256" key="1">
    <source>
        <dbReference type="ARBA" id="ARBA00004123"/>
    </source>
</evidence>
<dbReference type="Proteomes" id="UP000184063">
    <property type="component" value="Unassembled WGS sequence"/>
</dbReference>
<feature type="compositionally biased region" description="Basic and acidic residues" evidence="7">
    <location>
        <begin position="451"/>
        <end position="471"/>
    </location>
</feature>
<feature type="region of interest" description="Disordered" evidence="7">
    <location>
        <begin position="369"/>
        <end position="518"/>
    </location>
</feature>
<gene>
    <name evidence="8" type="ORF">ASPFODRAFT_124527</name>
</gene>
<evidence type="ECO:0000256" key="2">
    <source>
        <dbReference type="ARBA" id="ARBA00022741"/>
    </source>
</evidence>
<evidence type="ECO:0000256" key="5">
    <source>
        <dbReference type="ARBA" id="ARBA00023204"/>
    </source>
</evidence>
<evidence type="ECO:0000256" key="7">
    <source>
        <dbReference type="SAM" id="MobiDB-lite"/>
    </source>
</evidence>
<evidence type="ECO:0000256" key="4">
    <source>
        <dbReference type="ARBA" id="ARBA00022840"/>
    </source>
</evidence>
<accession>A0A1M3TU16</accession>
<evidence type="ECO:0008006" key="10">
    <source>
        <dbReference type="Google" id="ProtNLM"/>
    </source>
</evidence>
<dbReference type="SUPFAM" id="SSF52540">
    <property type="entry name" value="P-loop containing nucleoside triphosphate hydrolases"/>
    <property type="match status" value="1"/>
</dbReference>
<dbReference type="GO" id="GO:0007131">
    <property type="term" value="P:reciprocal meiotic recombination"/>
    <property type="evidence" value="ECO:0007669"/>
    <property type="project" value="TreeGrafter"/>
</dbReference>
<comment type="subcellular location">
    <subcellularLocation>
        <location evidence="1">Nucleus</location>
    </subcellularLocation>
</comment>